<dbReference type="Gene3D" id="2.60.40.150">
    <property type="entry name" value="C2 domain"/>
    <property type="match status" value="2"/>
</dbReference>
<feature type="region of interest" description="Disordered" evidence="1">
    <location>
        <begin position="69"/>
        <end position="92"/>
    </location>
</feature>
<dbReference type="GO" id="GO:0070382">
    <property type="term" value="C:exocytic vesicle"/>
    <property type="evidence" value="ECO:0007669"/>
    <property type="project" value="TreeGrafter"/>
</dbReference>
<feature type="region of interest" description="Disordered" evidence="1">
    <location>
        <begin position="118"/>
        <end position="139"/>
    </location>
</feature>
<accession>A0A423T7P2</accession>
<proteinExistence type="predicted"/>
<dbReference type="GO" id="GO:0030276">
    <property type="term" value="F:clathrin binding"/>
    <property type="evidence" value="ECO:0007669"/>
    <property type="project" value="TreeGrafter"/>
</dbReference>
<dbReference type="GO" id="GO:0017156">
    <property type="term" value="P:calcium-ion regulated exocytosis"/>
    <property type="evidence" value="ECO:0007669"/>
    <property type="project" value="TreeGrafter"/>
</dbReference>
<dbReference type="STRING" id="6689.A0A423T7P2"/>
<keyword evidence="4" id="KW-1185">Reference proteome</keyword>
<protein>
    <submittedName>
        <fullName evidence="3">Synaptotagmin-9</fullName>
    </submittedName>
</protein>
<dbReference type="EMBL" id="QCYY01002151">
    <property type="protein sequence ID" value="ROT72471.1"/>
    <property type="molecule type" value="Genomic_DNA"/>
</dbReference>
<evidence type="ECO:0000259" key="2">
    <source>
        <dbReference type="PROSITE" id="PS50004"/>
    </source>
</evidence>
<dbReference type="PROSITE" id="PS50004">
    <property type="entry name" value="C2"/>
    <property type="match status" value="2"/>
</dbReference>
<dbReference type="OrthoDB" id="6367604at2759"/>
<comment type="caution">
    <text evidence="3">The sequence shown here is derived from an EMBL/GenBank/DDBJ whole genome shotgun (WGS) entry which is preliminary data.</text>
</comment>
<feature type="compositionally biased region" description="Pro residues" evidence="1">
    <location>
        <begin position="71"/>
        <end position="84"/>
    </location>
</feature>
<dbReference type="GO" id="GO:0001786">
    <property type="term" value="F:phosphatidylserine binding"/>
    <property type="evidence" value="ECO:0007669"/>
    <property type="project" value="TreeGrafter"/>
</dbReference>
<dbReference type="Proteomes" id="UP000283509">
    <property type="component" value="Unassembled WGS sequence"/>
</dbReference>
<dbReference type="GO" id="GO:0005544">
    <property type="term" value="F:calcium-dependent phospholipid binding"/>
    <property type="evidence" value="ECO:0007669"/>
    <property type="project" value="TreeGrafter"/>
</dbReference>
<reference evidence="3 4" key="2">
    <citation type="submission" date="2019-01" db="EMBL/GenBank/DDBJ databases">
        <title>The decoding of complex shrimp genome reveals the adaptation for benthos swimmer, frequently molting mechanism and breeding impact on genome.</title>
        <authorList>
            <person name="Sun Y."/>
            <person name="Gao Y."/>
            <person name="Yu Y."/>
        </authorList>
    </citation>
    <scope>NUCLEOTIDE SEQUENCE [LARGE SCALE GENOMIC DNA]</scope>
    <source>
        <tissue evidence="3">Muscle</tissue>
    </source>
</reference>
<dbReference type="AlphaFoldDB" id="A0A423T7P2"/>
<gene>
    <name evidence="3" type="ORF">C7M84_009141</name>
</gene>
<name>A0A423T7P2_PENVA</name>
<dbReference type="SMART" id="SM00239">
    <property type="entry name" value="C2"/>
    <property type="match status" value="2"/>
</dbReference>
<evidence type="ECO:0000313" key="3">
    <source>
        <dbReference type="EMBL" id="ROT72471.1"/>
    </source>
</evidence>
<feature type="compositionally biased region" description="Basic and acidic residues" evidence="1">
    <location>
        <begin position="529"/>
        <end position="549"/>
    </location>
</feature>
<reference evidence="3 4" key="1">
    <citation type="submission" date="2018-04" db="EMBL/GenBank/DDBJ databases">
        <authorList>
            <person name="Zhang X."/>
            <person name="Yuan J."/>
            <person name="Li F."/>
            <person name="Xiang J."/>
        </authorList>
    </citation>
    <scope>NUCLEOTIDE SEQUENCE [LARGE SCALE GENOMIC DNA]</scope>
    <source>
        <tissue evidence="3">Muscle</tissue>
    </source>
</reference>
<organism evidence="3 4">
    <name type="scientific">Penaeus vannamei</name>
    <name type="common">Whiteleg shrimp</name>
    <name type="synonym">Litopenaeus vannamei</name>
    <dbReference type="NCBI Taxonomy" id="6689"/>
    <lineage>
        <taxon>Eukaryota</taxon>
        <taxon>Metazoa</taxon>
        <taxon>Ecdysozoa</taxon>
        <taxon>Arthropoda</taxon>
        <taxon>Crustacea</taxon>
        <taxon>Multicrustacea</taxon>
        <taxon>Malacostraca</taxon>
        <taxon>Eumalacostraca</taxon>
        <taxon>Eucarida</taxon>
        <taxon>Decapoda</taxon>
        <taxon>Dendrobranchiata</taxon>
        <taxon>Penaeoidea</taxon>
        <taxon>Penaeidae</taxon>
        <taxon>Penaeus</taxon>
    </lineage>
</organism>
<feature type="non-terminal residue" evidence="3">
    <location>
        <position position="626"/>
    </location>
</feature>
<sequence length="626" mass="67689">MVYGRQEDENTPVHRWEVVSHTLCSCPIPNTPPPSYTPPAPYTPPRPTAPHLLLRPRREMQVMHARLRPRSTPPTLRPPVPRPSLCPSEKEEAGAPSLLGAWGLDELREALRQACADEGEVRSPTYPDPGDVTTPDSIDGWGPVWTPASSIGSGGGCGLGELRVRVRYTVRTRLLKLIILSADNLPLRLGPEPLDTYTKAVMLPEKRVRFNTRAVSAVTHAIFNASFTHASRPSRLAHASLRFSVCQVTGCGRRVVVGYAAVPLSQVGFRVGLSHDLDTGPLTLHLQESAPDQQVGLGGQLQVGLSWTSEHSDLTISVLHLAGLQYDSQRDSVQVYVKVTVYTNNTILCWRRTSPRPIESEMTLFEEDLILRMPELDLDATHLVLSVRERTGPGCGRRVLGSCLVGLGGCVGEEGRHHWLDMLRAAPDIVVRTHPLAAHASYHDVLPKDFLLAMAPPPPPPKDQVSPDHCQCGASQGGQGGAGGPHAHQCDEGKSSSPPVPVAARRSTTPAHAAVSDPAYANGNVSPKPARETDPREADAPEDLSREEATPSPRDSVYEDAHSTLDSLQPMECTPAQPTGAQPGHQENIYANDEPIYENIEDLQASLGCPTPDPRRASGCEGRGSV</sequence>
<dbReference type="Pfam" id="PF00168">
    <property type="entry name" value="C2"/>
    <property type="match status" value="2"/>
</dbReference>
<evidence type="ECO:0000256" key="1">
    <source>
        <dbReference type="SAM" id="MobiDB-lite"/>
    </source>
</evidence>
<feature type="region of interest" description="Disordered" evidence="1">
    <location>
        <begin position="453"/>
        <end position="626"/>
    </location>
</feature>
<dbReference type="PANTHER" id="PTHR10024">
    <property type="entry name" value="SYNAPTOTAGMIN"/>
    <property type="match status" value="1"/>
</dbReference>
<feature type="domain" description="C2" evidence="2">
    <location>
        <begin position="158"/>
        <end position="277"/>
    </location>
</feature>
<dbReference type="GO" id="GO:0005509">
    <property type="term" value="F:calcium ion binding"/>
    <property type="evidence" value="ECO:0007669"/>
    <property type="project" value="TreeGrafter"/>
</dbReference>
<feature type="domain" description="C2" evidence="2">
    <location>
        <begin position="297"/>
        <end position="420"/>
    </location>
</feature>
<feature type="compositionally biased region" description="Gly residues" evidence="1">
    <location>
        <begin position="475"/>
        <end position="484"/>
    </location>
</feature>
<dbReference type="GO" id="GO:0005886">
    <property type="term" value="C:plasma membrane"/>
    <property type="evidence" value="ECO:0007669"/>
    <property type="project" value="TreeGrafter"/>
</dbReference>
<dbReference type="InterPro" id="IPR000008">
    <property type="entry name" value="C2_dom"/>
</dbReference>
<dbReference type="GO" id="GO:0000149">
    <property type="term" value="F:SNARE binding"/>
    <property type="evidence" value="ECO:0007669"/>
    <property type="project" value="TreeGrafter"/>
</dbReference>
<evidence type="ECO:0000313" key="4">
    <source>
        <dbReference type="Proteomes" id="UP000283509"/>
    </source>
</evidence>
<dbReference type="InterPro" id="IPR035892">
    <property type="entry name" value="C2_domain_sf"/>
</dbReference>
<dbReference type="SUPFAM" id="SSF49562">
    <property type="entry name" value="C2 domain (Calcium/lipid-binding domain, CaLB)"/>
    <property type="match status" value="2"/>
</dbReference>